<dbReference type="OrthoDB" id="9797191at2"/>
<dbReference type="STRING" id="1678840.ATC1_11246"/>
<protein>
    <submittedName>
        <fullName evidence="4">Vancomycin resistance protein YoaR</fullName>
    </submittedName>
</protein>
<evidence type="ECO:0000259" key="3">
    <source>
        <dbReference type="Pfam" id="PF12229"/>
    </source>
</evidence>
<dbReference type="InterPro" id="IPR007391">
    <property type="entry name" value="Vancomycin_resist_VanW"/>
</dbReference>
<dbReference type="Proteomes" id="UP000053370">
    <property type="component" value="Unassembled WGS sequence"/>
</dbReference>
<evidence type="ECO:0000256" key="1">
    <source>
        <dbReference type="SAM" id="MobiDB-lite"/>
    </source>
</evidence>
<proteinExistence type="predicted"/>
<keyword evidence="2" id="KW-1133">Transmembrane helix</keyword>
<organism evidence="4">
    <name type="scientific">Flexilinea flocculi</name>
    <dbReference type="NCBI Taxonomy" id="1678840"/>
    <lineage>
        <taxon>Bacteria</taxon>
        <taxon>Bacillati</taxon>
        <taxon>Chloroflexota</taxon>
        <taxon>Anaerolineae</taxon>
        <taxon>Anaerolineales</taxon>
        <taxon>Anaerolineaceae</taxon>
        <taxon>Flexilinea</taxon>
    </lineage>
</organism>
<dbReference type="EMBL" id="DF968179">
    <property type="protein sequence ID" value="GAP39318.1"/>
    <property type="molecule type" value="Genomic_DNA"/>
</dbReference>
<feature type="region of interest" description="Disordered" evidence="1">
    <location>
        <begin position="604"/>
        <end position="624"/>
    </location>
</feature>
<dbReference type="PATRIC" id="fig|1678840.3.peg.289"/>
<accession>A0A0K8P9H9</accession>
<dbReference type="AlphaFoldDB" id="A0A0K8P9H9"/>
<name>A0A0K8P9H9_9CHLR</name>
<feature type="domain" description="YoaR-like putative peptidoglycan binding" evidence="3">
    <location>
        <begin position="94"/>
        <end position="194"/>
    </location>
</feature>
<reference evidence="4" key="1">
    <citation type="journal article" date="2015" name="Genome Announc.">
        <title>Draft Genome Sequence of Anaerolineae Strain TC1, a Novel Isolate from a Methanogenic Wastewater Treatment System.</title>
        <authorList>
            <person name="Matsuura N."/>
            <person name="Tourlousse D.M."/>
            <person name="Sun L."/>
            <person name="Toyonaga M."/>
            <person name="Kuroda K."/>
            <person name="Ohashi A."/>
            <person name="Cruz R."/>
            <person name="Yamaguchi T."/>
            <person name="Sekiguchi Y."/>
        </authorList>
    </citation>
    <scope>NUCLEOTIDE SEQUENCE [LARGE SCALE GENOMIC DNA]</scope>
    <source>
        <strain evidence="4">TC1</strain>
    </source>
</reference>
<dbReference type="InterPro" id="IPR022029">
    <property type="entry name" value="YoaR-like_PG-bd"/>
</dbReference>
<dbReference type="Pfam" id="PF04294">
    <property type="entry name" value="VanW"/>
    <property type="match status" value="1"/>
</dbReference>
<evidence type="ECO:0000313" key="5">
    <source>
        <dbReference type="Proteomes" id="UP000053370"/>
    </source>
</evidence>
<gene>
    <name evidence="4" type="ORF">ATC1_11246</name>
</gene>
<dbReference type="Pfam" id="PF12229">
    <property type="entry name" value="PG_binding_4"/>
    <property type="match status" value="1"/>
</dbReference>
<evidence type="ECO:0000256" key="2">
    <source>
        <dbReference type="SAM" id="Phobius"/>
    </source>
</evidence>
<keyword evidence="2" id="KW-0812">Transmembrane</keyword>
<feature type="transmembrane region" description="Helical" evidence="2">
    <location>
        <begin position="16"/>
        <end position="38"/>
    </location>
</feature>
<dbReference type="PANTHER" id="PTHR35788:SF1">
    <property type="entry name" value="EXPORTED PROTEIN"/>
    <property type="match status" value="1"/>
</dbReference>
<dbReference type="PANTHER" id="PTHR35788">
    <property type="entry name" value="EXPORTED PROTEIN-RELATED"/>
    <property type="match status" value="1"/>
</dbReference>
<sequence length="624" mass="70436">MQEVSKRNKSSLFQKFLLIFTSSILLGILFFFIFLIFYNREFQQKIYRGISVSGINIGGLTREEAEQKLRENLKYPTEAAFAFTYGSDVWHAIPEELGMQIQFGKTIEKAWTIGRTPDIFENLRICMAALLFSYDLEPVLMFDERVAYNFISSLSGYIDVPYELPSITLQGSRVIIEPGKAGKAVDKLMTMTQLQILGENLQTAQIELPVAIFEPTVSNLEEEKSKLESMIGQDFVLYVNQNGVHQPIETIQADALARWILFEPVIENGLVKIQMSPKRDLFYNRLVEIAVQLEKKPQNARFVFNDTTHIIEPIAEAVIGTKADPEQTMANIAAAIQTGQHEAEIAMIITQPVVTSNADGKDLGITQLVESQYTYFFYSDPARVQNITAAAASFHGVLIAPGETFSMVNQIGDIDIDNGYAEAPVIFGNETVQGIGGGVCQVSTTLFRTAFFYGLPIVERHAHAYRVFYYERIANGNIDPKLSGLDASVYVPILDLKFKNDTPYWILMETYVNPNTSSIQWKFYSTDVNRYVEWESTGPINITEPEDPIYRENQTLAPGEIKQVDYAVKGADVTIKRTVYQDGLIHIQDVFETQYRPWQAIFEYGPGTEGMPPEEESKKDQETP</sequence>
<dbReference type="RefSeq" id="WP_062277390.1">
    <property type="nucleotide sequence ID" value="NZ_DF968179.1"/>
</dbReference>
<evidence type="ECO:0000313" key="4">
    <source>
        <dbReference type="EMBL" id="GAP39318.1"/>
    </source>
</evidence>
<feature type="compositionally biased region" description="Basic and acidic residues" evidence="1">
    <location>
        <begin position="615"/>
        <end position="624"/>
    </location>
</feature>
<keyword evidence="5" id="KW-1185">Reference proteome</keyword>
<dbReference type="InterPro" id="IPR052913">
    <property type="entry name" value="Glycopeptide_resist_protein"/>
</dbReference>
<keyword evidence="2" id="KW-0472">Membrane</keyword>